<dbReference type="Gene3D" id="1.10.132.120">
    <property type="match status" value="1"/>
</dbReference>
<keyword evidence="10" id="KW-1185">Reference proteome</keyword>
<evidence type="ECO:0000313" key="9">
    <source>
        <dbReference type="EMBL" id="CAJ62546.1"/>
    </source>
</evidence>
<dbReference type="InterPro" id="IPR035447">
    <property type="entry name" value="DNA_topo_I_N_sf"/>
</dbReference>
<keyword evidence="5" id="KW-0238">DNA-binding</keyword>
<comment type="catalytic activity">
    <reaction evidence="1">
        <text>ATP-independent breakage of single-stranded DNA, followed by passage and rejoining.</text>
        <dbReference type="EC" id="5.6.2.1"/>
    </reaction>
</comment>
<dbReference type="InterPro" id="IPR011010">
    <property type="entry name" value="DNA_brk_join_enz"/>
</dbReference>
<evidence type="ECO:0000256" key="6">
    <source>
        <dbReference type="ARBA" id="ARBA00023235"/>
    </source>
</evidence>
<evidence type="ECO:0000313" key="10">
    <source>
        <dbReference type="Proteomes" id="UP000000657"/>
    </source>
</evidence>
<dbReference type="GO" id="GO:0003677">
    <property type="term" value="F:DNA binding"/>
    <property type="evidence" value="ECO:0007669"/>
    <property type="project" value="UniProtKB-KW"/>
</dbReference>
<evidence type="ECO:0000256" key="5">
    <source>
        <dbReference type="ARBA" id="ARBA00023125"/>
    </source>
</evidence>
<evidence type="ECO:0000256" key="4">
    <source>
        <dbReference type="ARBA" id="ARBA00023029"/>
    </source>
</evidence>
<dbReference type="Gene3D" id="3.90.15.10">
    <property type="entry name" value="Topoisomerase I, Chain A, domain 3"/>
    <property type="match status" value="1"/>
</dbReference>
<evidence type="ECO:0000259" key="7">
    <source>
        <dbReference type="Pfam" id="PF01028"/>
    </source>
</evidence>
<dbReference type="PROSITE" id="PS52038">
    <property type="entry name" value="TOPO_IB_2"/>
    <property type="match status" value="1"/>
</dbReference>
<proteinExistence type="inferred from homology"/>
<sequence>MARVGALAIPPAWRDVWISPWPLGHIQARGVDAAGRHQYRYHDAWQARQATAKFDRVLEVAQRLPRLREQVDTDLRATPLSRTQLLAVSVRLLDVGFFRIGGEEYVEANNSFGLTTLRREHVRVADDQMVFDYPAKSGQQRVQAVADPAAVEIIAGLLAREGAADQPLLVWHDGAGEHGVSGRDVNEYLRDTAGLTDVSAKDFRTWSATTLAAVALAVSAPLARAPSTRRRAVTRMYREVADYLGNTPAVCRVSYVHPRIVDLFLDGYTIAVDLESLGTADSGRLATQGATEAAVLDLLAGPTRRGGRPQARFRSQVP</sequence>
<dbReference type="Proteomes" id="UP000000657">
    <property type="component" value="Chromosome"/>
</dbReference>
<dbReference type="AlphaFoldDB" id="Q0RIW9"/>
<dbReference type="GO" id="GO:0006265">
    <property type="term" value="P:DNA topological change"/>
    <property type="evidence" value="ECO:0007669"/>
    <property type="project" value="InterPro"/>
</dbReference>
<protein>
    <recommendedName>
        <fullName evidence="3">DNA topoisomerase</fullName>
        <ecNumber evidence="3">5.6.2.1</ecNumber>
    </recommendedName>
</protein>
<dbReference type="PRINTS" id="PR00416">
    <property type="entry name" value="EUTPISMRASEI"/>
</dbReference>
<keyword evidence="4" id="KW-0799">Topoisomerase</keyword>
<dbReference type="KEGG" id="fal:FRAAL3903"/>
<dbReference type="HOGENOM" id="CLU_046978_1_1_11"/>
<dbReference type="InterPro" id="IPR001631">
    <property type="entry name" value="TopoI"/>
</dbReference>
<keyword evidence="6 9" id="KW-0413">Isomerase</keyword>
<dbReference type="EC" id="5.6.2.1" evidence="3"/>
<dbReference type="InterPro" id="IPR014711">
    <property type="entry name" value="TopoI_cat_a-hlx-sub_euk"/>
</dbReference>
<evidence type="ECO:0000256" key="3">
    <source>
        <dbReference type="ARBA" id="ARBA00012891"/>
    </source>
</evidence>
<dbReference type="Gene3D" id="3.30.66.10">
    <property type="entry name" value="DNA topoisomerase I domain"/>
    <property type="match status" value="1"/>
</dbReference>
<accession>Q0RIW9</accession>
<evidence type="ECO:0000256" key="2">
    <source>
        <dbReference type="ARBA" id="ARBA00006645"/>
    </source>
</evidence>
<dbReference type="STRING" id="326424.FRAAL3903"/>
<comment type="similarity">
    <text evidence="2">Belongs to the type IB topoisomerase family.</text>
</comment>
<evidence type="ECO:0000256" key="1">
    <source>
        <dbReference type="ARBA" id="ARBA00000213"/>
    </source>
</evidence>
<feature type="domain" description="DNA topoisomerase IB N-terminal" evidence="8">
    <location>
        <begin position="2"/>
        <end position="32"/>
    </location>
</feature>
<dbReference type="eggNOG" id="COG3569">
    <property type="taxonomic scope" value="Bacteria"/>
</dbReference>
<dbReference type="SUPFAM" id="SSF55869">
    <property type="entry name" value="DNA topoisomerase I domain"/>
    <property type="match status" value="1"/>
</dbReference>
<reference evidence="9 10" key="1">
    <citation type="journal article" date="2007" name="Genome Res.">
        <title>Genome characteristics of facultatively symbiotic Frankia sp. strains reflect host range and host plant biogeography.</title>
        <authorList>
            <person name="Normand P."/>
            <person name="Lapierre P."/>
            <person name="Tisa L.S."/>
            <person name="Gogarten J.P."/>
            <person name="Alloisio N."/>
            <person name="Bagnarol E."/>
            <person name="Bassi C.A."/>
            <person name="Berry A.M."/>
            <person name="Bickhart D.M."/>
            <person name="Choisne N."/>
            <person name="Couloux A."/>
            <person name="Cournoyer B."/>
            <person name="Cruveiller S."/>
            <person name="Daubin V."/>
            <person name="Demange N."/>
            <person name="Francino M.P."/>
            <person name="Goltsman E."/>
            <person name="Huang Y."/>
            <person name="Kopp O.R."/>
            <person name="Labarre L."/>
            <person name="Lapidus A."/>
            <person name="Lavire C."/>
            <person name="Marechal J."/>
            <person name="Martinez M."/>
            <person name="Mastronunzio J.E."/>
            <person name="Mullin B.C."/>
            <person name="Niemann J."/>
            <person name="Pujic P."/>
            <person name="Rawnsley T."/>
            <person name="Rouy Z."/>
            <person name="Schenowitz C."/>
            <person name="Sellstedt A."/>
            <person name="Tavares F."/>
            <person name="Tomkins J.P."/>
            <person name="Vallenet D."/>
            <person name="Valverde C."/>
            <person name="Wall L.G."/>
            <person name="Wang Y."/>
            <person name="Medigue C."/>
            <person name="Benson D.R."/>
        </authorList>
    </citation>
    <scope>NUCLEOTIDE SEQUENCE [LARGE SCALE GENOMIC DNA]</scope>
    <source>
        <strain evidence="10">DSM 45986 / CECT 9034 / ACN14a</strain>
    </source>
</reference>
<dbReference type="EMBL" id="CT573213">
    <property type="protein sequence ID" value="CAJ62546.1"/>
    <property type="molecule type" value="Genomic_DNA"/>
</dbReference>
<feature type="domain" description="DNA topoisomerase I catalytic core eukaryotic-type" evidence="7">
    <location>
        <begin position="47"/>
        <end position="250"/>
    </location>
</feature>
<organism evidence="9 10">
    <name type="scientific">Frankia alni (strain DSM 45986 / CECT 9034 / ACN14a)</name>
    <dbReference type="NCBI Taxonomy" id="326424"/>
    <lineage>
        <taxon>Bacteria</taxon>
        <taxon>Bacillati</taxon>
        <taxon>Actinomycetota</taxon>
        <taxon>Actinomycetes</taxon>
        <taxon>Frankiales</taxon>
        <taxon>Frankiaceae</taxon>
        <taxon>Frankia</taxon>
    </lineage>
</organism>
<name>Q0RIW9_FRAAA</name>
<dbReference type="Pfam" id="PF01028">
    <property type="entry name" value="Topoisom_I"/>
    <property type="match status" value="1"/>
</dbReference>
<dbReference type="GO" id="GO:0003917">
    <property type="term" value="F:DNA topoisomerase type I (single strand cut, ATP-independent) activity"/>
    <property type="evidence" value="ECO:0007669"/>
    <property type="project" value="UniProtKB-EC"/>
</dbReference>
<dbReference type="InterPro" id="IPR049331">
    <property type="entry name" value="Top1B_N_bact"/>
</dbReference>
<dbReference type="Pfam" id="PF21338">
    <property type="entry name" value="Top1B_N_bact"/>
    <property type="match status" value="1"/>
</dbReference>
<dbReference type="SUPFAM" id="SSF56349">
    <property type="entry name" value="DNA breaking-rejoining enzymes"/>
    <property type="match status" value="1"/>
</dbReference>
<evidence type="ECO:0000259" key="8">
    <source>
        <dbReference type="Pfam" id="PF21338"/>
    </source>
</evidence>
<dbReference type="InterPro" id="IPR013500">
    <property type="entry name" value="TopoI_cat_euk"/>
</dbReference>
<gene>
    <name evidence="9" type="ordered locus">FRAAL3903</name>
</gene>